<evidence type="ECO:0000313" key="3">
    <source>
        <dbReference type="Proteomes" id="UP000486602"/>
    </source>
</evidence>
<keyword evidence="1" id="KW-0732">Signal</keyword>
<reference evidence="2 3" key="1">
    <citation type="submission" date="2020-02" db="EMBL/GenBank/DDBJ databases">
        <title>Out from the shadows clarifying the taxonomy of the family Cryomorphaceae and related taxa by utilizing the GTDB taxonomic framework.</title>
        <authorList>
            <person name="Bowman J.P."/>
        </authorList>
    </citation>
    <scope>NUCLEOTIDE SEQUENCE [LARGE SCALE GENOMIC DNA]</scope>
    <source>
        <strain evidence="2 3">QSSC 1-22</strain>
    </source>
</reference>
<evidence type="ECO:0000313" key="2">
    <source>
        <dbReference type="EMBL" id="NEN25739.1"/>
    </source>
</evidence>
<dbReference type="Proteomes" id="UP000486602">
    <property type="component" value="Unassembled WGS sequence"/>
</dbReference>
<feature type="chain" id="PRO_5029726059" evidence="1">
    <location>
        <begin position="19"/>
        <end position="194"/>
    </location>
</feature>
<keyword evidence="3" id="KW-1185">Reference proteome</keyword>
<name>A0A7K3WVK7_9FLAO</name>
<dbReference type="RefSeq" id="WP_163287187.1">
    <property type="nucleotide sequence ID" value="NZ_JAAGVY010000075.1"/>
</dbReference>
<organism evidence="2 3">
    <name type="scientific">Cryomorpha ignava</name>
    <dbReference type="NCBI Taxonomy" id="101383"/>
    <lineage>
        <taxon>Bacteria</taxon>
        <taxon>Pseudomonadati</taxon>
        <taxon>Bacteroidota</taxon>
        <taxon>Flavobacteriia</taxon>
        <taxon>Flavobacteriales</taxon>
        <taxon>Cryomorphaceae</taxon>
        <taxon>Cryomorpha</taxon>
    </lineage>
</organism>
<gene>
    <name evidence="2" type="ORF">G3O08_19805</name>
</gene>
<comment type="caution">
    <text evidence="2">The sequence shown here is derived from an EMBL/GenBank/DDBJ whole genome shotgun (WGS) entry which is preliminary data.</text>
</comment>
<evidence type="ECO:0000256" key="1">
    <source>
        <dbReference type="SAM" id="SignalP"/>
    </source>
</evidence>
<dbReference type="AlphaFoldDB" id="A0A7K3WVK7"/>
<accession>A0A7K3WVK7</accession>
<sequence length="194" mass="22428">MKRLLTILLILASLQFFGQSGKAGKLKEDVNIDTLFVSIQFSDTADPVLQKELLIQFDTIVSSFNREEQAFTLAIDSTRNTRTINFLVGSVKYVDWKKNLWVTGLDLALIGVNILIIPYFPPVIPFYLMPSTICRVDLESSDDLFYRPTRISVNPNGYFAKRNTQKLRLKKKFDKVFYKYFLSLNKQNEKKNKP</sequence>
<feature type="signal peptide" evidence="1">
    <location>
        <begin position="1"/>
        <end position="18"/>
    </location>
</feature>
<proteinExistence type="predicted"/>
<protein>
    <submittedName>
        <fullName evidence="2">Uncharacterized protein</fullName>
    </submittedName>
</protein>
<dbReference type="EMBL" id="JAAGVY010000075">
    <property type="protein sequence ID" value="NEN25739.1"/>
    <property type="molecule type" value="Genomic_DNA"/>
</dbReference>